<proteinExistence type="predicted"/>
<dbReference type="Proteomes" id="UP000324800">
    <property type="component" value="Unassembled WGS sequence"/>
</dbReference>
<reference evidence="1 2" key="1">
    <citation type="submission" date="2019-03" db="EMBL/GenBank/DDBJ databases">
        <title>Single cell metagenomics reveals metabolic interactions within the superorganism composed of flagellate Streblomastix strix and complex community of Bacteroidetes bacteria on its surface.</title>
        <authorList>
            <person name="Treitli S.C."/>
            <person name="Kolisko M."/>
            <person name="Husnik F."/>
            <person name="Keeling P."/>
            <person name="Hampl V."/>
        </authorList>
    </citation>
    <scope>NUCLEOTIDE SEQUENCE [LARGE SCALE GENOMIC DNA]</scope>
    <source>
        <strain evidence="1">ST1C</strain>
    </source>
</reference>
<name>A0A5J4Q9M4_9EUKA</name>
<dbReference type="EMBL" id="SNRW01046500">
    <property type="protein sequence ID" value="KAA6317748.1"/>
    <property type="molecule type" value="Genomic_DNA"/>
</dbReference>
<feature type="non-terminal residue" evidence="1">
    <location>
        <position position="1"/>
    </location>
</feature>
<protein>
    <submittedName>
        <fullName evidence="1">Uncharacterized protein</fullName>
    </submittedName>
</protein>
<organism evidence="1 2">
    <name type="scientific">Streblomastix strix</name>
    <dbReference type="NCBI Taxonomy" id="222440"/>
    <lineage>
        <taxon>Eukaryota</taxon>
        <taxon>Metamonada</taxon>
        <taxon>Preaxostyla</taxon>
        <taxon>Oxymonadida</taxon>
        <taxon>Streblomastigidae</taxon>
        <taxon>Streblomastix</taxon>
    </lineage>
</organism>
<gene>
    <name evidence="1" type="ORF">EZS28_055047</name>
</gene>
<sequence>KSKADSINQKVGFFCIFTPCYGPADATIAVLCRTTRAMQHVLMFKMNKLQKNKAEVLYCPPEHELDKSAKQLIICE</sequence>
<comment type="caution">
    <text evidence="1">The sequence shown here is derived from an EMBL/GenBank/DDBJ whole genome shotgun (WGS) entry which is preliminary data.</text>
</comment>
<evidence type="ECO:0000313" key="2">
    <source>
        <dbReference type="Proteomes" id="UP000324800"/>
    </source>
</evidence>
<dbReference type="AlphaFoldDB" id="A0A5J4Q9M4"/>
<accession>A0A5J4Q9M4</accession>
<evidence type="ECO:0000313" key="1">
    <source>
        <dbReference type="EMBL" id="KAA6317748.1"/>
    </source>
</evidence>